<dbReference type="InterPro" id="IPR050951">
    <property type="entry name" value="Retrovirus_Pol_polyprotein"/>
</dbReference>
<evidence type="ECO:0000256" key="1">
    <source>
        <dbReference type="SAM" id="Coils"/>
    </source>
</evidence>
<dbReference type="SUPFAM" id="SSF53098">
    <property type="entry name" value="Ribonuclease H-like"/>
    <property type="match status" value="1"/>
</dbReference>
<dbReference type="InterPro" id="IPR000477">
    <property type="entry name" value="RT_dom"/>
</dbReference>
<keyword evidence="4" id="KW-1185">Reference proteome</keyword>
<reference evidence="3 4" key="1">
    <citation type="journal article" date="2023" name="Life. Sci Alliance">
        <title>Evolutionary insights into 3D genome organization and epigenetic landscape of Vigna mungo.</title>
        <authorList>
            <person name="Junaid A."/>
            <person name="Singh B."/>
            <person name="Bhatia S."/>
        </authorList>
    </citation>
    <scope>NUCLEOTIDE SEQUENCE [LARGE SCALE GENOMIC DNA]</scope>
    <source>
        <strain evidence="3">Urdbean</strain>
    </source>
</reference>
<dbReference type="SUPFAM" id="SSF56672">
    <property type="entry name" value="DNA/RNA polymerases"/>
    <property type="match status" value="1"/>
</dbReference>
<feature type="domain" description="Integrase catalytic" evidence="2">
    <location>
        <begin position="243"/>
        <end position="356"/>
    </location>
</feature>
<dbReference type="Pfam" id="PF24626">
    <property type="entry name" value="SH3_Tf2-1"/>
    <property type="match status" value="1"/>
</dbReference>
<dbReference type="GO" id="GO:0015074">
    <property type="term" value="P:DNA integration"/>
    <property type="evidence" value="ECO:0007669"/>
    <property type="project" value="InterPro"/>
</dbReference>
<evidence type="ECO:0000313" key="4">
    <source>
        <dbReference type="Proteomes" id="UP001374535"/>
    </source>
</evidence>
<dbReference type="InterPro" id="IPR001584">
    <property type="entry name" value="Integrase_cat-core"/>
</dbReference>
<dbReference type="Proteomes" id="UP001374535">
    <property type="component" value="Chromosome 10"/>
</dbReference>
<dbReference type="PANTHER" id="PTHR37984">
    <property type="entry name" value="PROTEIN CBG26694"/>
    <property type="match status" value="1"/>
</dbReference>
<dbReference type="InterPro" id="IPR043128">
    <property type="entry name" value="Rev_trsase/Diguanyl_cyclase"/>
</dbReference>
<dbReference type="Gene3D" id="3.10.10.10">
    <property type="entry name" value="HIV Type 1 Reverse Transcriptase, subunit A, domain 1"/>
    <property type="match status" value="1"/>
</dbReference>
<dbReference type="InterPro" id="IPR056924">
    <property type="entry name" value="SH3_Tf2-1"/>
</dbReference>
<dbReference type="CDD" id="cd01647">
    <property type="entry name" value="RT_LTR"/>
    <property type="match status" value="1"/>
</dbReference>
<dbReference type="GO" id="GO:0003676">
    <property type="term" value="F:nucleic acid binding"/>
    <property type="evidence" value="ECO:0007669"/>
    <property type="project" value="InterPro"/>
</dbReference>
<dbReference type="Pfam" id="PF00078">
    <property type="entry name" value="RVT_1"/>
    <property type="match status" value="1"/>
</dbReference>
<accession>A0AAQ3MLZ6</accession>
<dbReference type="AlphaFoldDB" id="A0AAQ3MLZ6"/>
<evidence type="ECO:0000259" key="2">
    <source>
        <dbReference type="PROSITE" id="PS50994"/>
    </source>
</evidence>
<dbReference type="PANTHER" id="PTHR37984:SF5">
    <property type="entry name" value="PROTEIN NYNRIN-LIKE"/>
    <property type="match status" value="1"/>
</dbReference>
<dbReference type="InterPro" id="IPR012337">
    <property type="entry name" value="RNaseH-like_sf"/>
</dbReference>
<dbReference type="EMBL" id="CP144691">
    <property type="protein sequence ID" value="WVY93248.1"/>
    <property type="molecule type" value="Genomic_DNA"/>
</dbReference>
<dbReference type="Gene3D" id="3.30.70.270">
    <property type="match status" value="1"/>
</dbReference>
<dbReference type="InterPro" id="IPR036397">
    <property type="entry name" value="RNaseH_sf"/>
</dbReference>
<keyword evidence="1" id="KW-0175">Coiled coil</keyword>
<proteinExistence type="predicted"/>
<name>A0AAQ3MLZ6_VIGMU</name>
<dbReference type="PROSITE" id="PS50994">
    <property type="entry name" value="INTEGRASE"/>
    <property type="match status" value="1"/>
</dbReference>
<gene>
    <name evidence="3" type="ORF">V8G54_032336</name>
</gene>
<dbReference type="InterPro" id="IPR043502">
    <property type="entry name" value="DNA/RNA_pol_sf"/>
</dbReference>
<feature type="coiled-coil region" evidence="1">
    <location>
        <begin position="377"/>
        <end position="404"/>
    </location>
</feature>
<evidence type="ECO:0000313" key="3">
    <source>
        <dbReference type="EMBL" id="WVY93248.1"/>
    </source>
</evidence>
<dbReference type="Gene3D" id="3.30.420.10">
    <property type="entry name" value="Ribonuclease H-like superfamily/Ribonuclease H"/>
    <property type="match status" value="1"/>
</dbReference>
<sequence>MSTSAAYFSMTTTDNPELSTLLNRFQYLFEEPSSLPSECPTDHVITLLSNSTLVKVRPYHYPYSQKQEIEAQVARMLISGEIRPSTSAFSSPILLVKKKDNTWRFCVNYRALNAITVLDSFPIPTIHELLDELGAAIWFSKLDLLQGYHQIRMKSEDIHKIAFLTYDGHFELWVLPFGISNAPATFQATTNALFRPHLRLDASKIEAMLQLRHFGHFIDCKRISFGPLCLRSEDFHSQLCGFSAYHVATLFFDVVGKLHGMPKSIVSDREPLFLSKCWQELFKASGTQLRMSSSYHPETDGKSEVLNRTLEQYLRAFCKAQPVKWSHFIPWAEWCYNTTIHSATGYTPFEIVYGRSPPSLPGYILGQSQVEVVDHLLSSWDNIISTLRRNLQKAQARMKSMADIHRPWVYVKLRPYCQTSLVEKTPQKLAKRYFGPFQILSRIGPVAYRLALPETSKIHPVFHCYVLKPHHGPPPSVTNTLSSSNYNNGPSLSPLVILGTRENNSSESPHLEVLVQWQP</sequence>
<organism evidence="3 4">
    <name type="scientific">Vigna mungo</name>
    <name type="common">Black gram</name>
    <name type="synonym">Phaseolus mungo</name>
    <dbReference type="NCBI Taxonomy" id="3915"/>
    <lineage>
        <taxon>Eukaryota</taxon>
        <taxon>Viridiplantae</taxon>
        <taxon>Streptophyta</taxon>
        <taxon>Embryophyta</taxon>
        <taxon>Tracheophyta</taxon>
        <taxon>Spermatophyta</taxon>
        <taxon>Magnoliopsida</taxon>
        <taxon>eudicotyledons</taxon>
        <taxon>Gunneridae</taxon>
        <taxon>Pentapetalae</taxon>
        <taxon>rosids</taxon>
        <taxon>fabids</taxon>
        <taxon>Fabales</taxon>
        <taxon>Fabaceae</taxon>
        <taxon>Papilionoideae</taxon>
        <taxon>50 kb inversion clade</taxon>
        <taxon>NPAAA clade</taxon>
        <taxon>indigoferoid/millettioid clade</taxon>
        <taxon>Phaseoleae</taxon>
        <taxon>Vigna</taxon>
    </lineage>
</organism>
<protein>
    <recommendedName>
        <fullName evidence="2">Integrase catalytic domain-containing protein</fullName>
    </recommendedName>
</protein>